<dbReference type="Proteomes" id="UP000184550">
    <property type="component" value="Unassembled WGS sequence"/>
</dbReference>
<protein>
    <submittedName>
        <fullName evidence="2">Uncharacterized protein</fullName>
    </submittedName>
</protein>
<comment type="caution">
    <text evidence="2">The sequence shown here is derived from an EMBL/GenBank/DDBJ whole genome shotgun (WGS) entry which is preliminary data.</text>
</comment>
<organism evidence="2 3">
    <name type="scientific">Planktothrix serta PCC 8927</name>
    <dbReference type="NCBI Taxonomy" id="671068"/>
    <lineage>
        <taxon>Bacteria</taxon>
        <taxon>Bacillati</taxon>
        <taxon>Cyanobacteriota</taxon>
        <taxon>Cyanophyceae</taxon>
        <taxon>Oscillatoriophycideae</taxon>
        <taxon>Oscillatoriales</taxon>
        <taxon>Microcoleaceae</taxon>
        <taxon>Planktothrix</taxon>
    </lineage>
</organism>
<feature type="compositionally biased region" description="Polar residues" evidence="1">
    <location>
        <begin position="10"/>
        <end position="20"/>
    </location>
</feature>
<reference evidence="2" key="1">
    <citation type="submission" date="2019-10" db="EMBL/GenBank/DDBJ databases">
        <authorList>
            <consortium name="Genoscope - CEA"/>
            <person name="William W."/>
        </authorList>
    </citation>
    <scope>NUCLEOTIDE SEQUENCE [LARGE SCALE GENOMIC DNA]</scope>
    <source>
        <strain evidence="2">BBR_PRJEB10992</strain>
    </source>
</reference>
<proteinExistence type="predicted"/>
<gene>
    <name evidence="2" type="ORF">PL8927_790158</name>
</gene>
<evidence type="ECO:0000313" key="2">
    <source>
        <dbReference type="EMBL" id="VXD24062.1"/>
    </source>
</evidence>
<feature type="region of interest" description="Disordered" evidence="1">
    <location>
        <begin position="1"/>
        <end position="20"/>
    </location>
</feature>
<sequence length="53" mass="6000">MGIVHPTIIENLNTKNPKPTLTSTTDQYMVISINITRYSCNNTGRNLLGRRTH</sequence>
<accession>A0A7Z9C288</accession>
<dbReference type="AlphaFoldDB" id="A0A7Z9C288"/>
<evidence type="ECO:0000256" key="1">
    <source>
        <dbReference type="SAM" id="MobiDB-lite"/>
    </source>
</evidence>
<name>A0A7Z9C288_9CYAN</name>
<keyword evidence="3" id="KW-1185">Reference proteome</keyword>
<evidence type="ECO:0000313" key="3">
    <source>
        <dbReference type="Proteomes" id="UP000184550"/>
    </source>
</evidence>
<dbReference type="EMBL" id="CZCU02000156">
    <property type="protein sequence ID" value="VXD24062.1"/>
    <property type="molecule type" value="Genomic_DNA"/>
</dbReference>